<sequence length="69" mass="7878">MGTAPRKPLEEIKEIRSLDVLLPAKDKTIRLRTVSTALQLLKALLQRMKTLLPNRPKIIENVVQKNTSF</sequence>
<reference evidence="1" key="2">
    <citation type="submission" date="2020-01" db="EMBL/GenBank/DDBJ databases">
        <authorList>
            <person name="Campanaro S."/>
        </authorList>
    </citation>
    <scope>NUCLEOTIDE SEQUENCE</scope>
    <source>
        <strain evidence="1">AS06rmzACSIP_7</strain>
    </source>
</reference>
<name>A0A971M5J8_9BACT</name>
<evidence type="ECO:0000313" key="2">
    <source>
        <dbReference type="Proteomes" id="UP000777265"/>
    </source>
</evidence>
<proteinExistence type="predicted"/>
<protein>
    <submittedName>
        <fullName evidence="1">Uncharacterized protein</fullName>
    </submittedName>
</protein>
<reference evidence="1" key="1">
    <citation type="journal article" date="2020" name="Biotechnol. Biofuels">
        <title>New insights from the biogas microbiome by comprehensive genome-resolved metagenomics of nearly 1600 species originating from multiple anaerobic digesters.</title>
        <authorList>
            <person name="Campanaro S."/>
            <person name="Treu L."/>
            <person name="Rodriguez-R L.M."/>
            <person name="Kovalovszki A."/>
            <person name="Ziels R.M."/>
            <person name="Maus I."/>
            <person name="Zhu X."/>
            <person name="Kougias P.G."/>
            <person name="Basile A."/>
            <person name="Luo G."/>
            <person name="Schluter A."/>
            <person name="Konstantinidis K.T."/>
            <person name="Angelidaki I."/>
        </authorList>
    </citation>
    <scope>NUCLEOTIDE SEQUENCE</scope>
    <source>
        <strain evidence="1">AS06rmzACSIP_7</strain>
    </source>
</reference>
<accession>A0A971M5J8</accession>
<dbReference type="Proteomes" id="UP000777265">
    <property type="component" value="Unassembled WGS sequence"/>
</dbReference>
<dbReference type="EMBL" id="JAAYEE010000232">
    <property type="protein sequence ID" value="NLW36293.1"/>
    <property type="molecule type" value="Genomic_DNA"/>
</dbReference>
<evidence type="ECO:0000313" key="1">
    <source>
        <dbReference type="EMBL" id="NLW36293.1"/>
    </source>
</evidence>
<gene>
    <name evidence="1" type="ORF">GXY80_12590</name>
</gene>
<dbReference type="AlphaFoldDB" id="A0A971M5J8"/>
<organism evidence="1 2">
    <name type="scientific">Syntrophorhabdus aromaticivorans</name>
    <dbReference type="NCBI Taxonomy" id="328301"/>
    <lineage>
        <taxon>Bacteria</taxon>
        <taxon>Pseudomonadati</taxon>
        <taxon>Thermodesulfobacteriota</taxon>
        <taxon>Syntrophorhabdia</taxon>
        <taxon>Syntrophorhabdales</taxon>
        <taxon>Syntrophorhabdaceae</taxon>
        <taxon>Syntrophorhabdus</taxon>
    </lineage>
</organism>
<comment type="caution">
    <text evidence="1">The sequence shown here is derived from an EMBL/GenBank/DDBJ whole genome shotgun (WGS) entry which is preliminary data.</text>
</comment>